<keyword evidence="5" id="KW-1185">Reference proteome</keyword>
<feature type="compositionally biased region" description="Basic and acidic residues" evidence="1">
    <location>
        <begin position="91"/>
        <end position="104"/>
    </location>
</feature>
<dbReference type="InterPro" id="IPR002048">
    <property type="entry name" value="EF_hand_dom"/>
</dbReference>
<dbReference type="SUPFAM" id="SSF47473">
    <property type="entry name" value="EF-hand"/>
    <property type="match status" value="1"/>
</dbReference>
<evidence type="ECO:0000259" key="3">
    <source>
        <dbReference type="PROSITE" id="PS50222"/>
    </source>
</evidence>
<proteinExistence type="predicted"/>
<evidence type="ECO:0000256" key="1">
    <source>
        <dbReference type="SAM" id="MobiDB-lite"/>
    </source>
</evidence>
<dbReference type="Pfam" id="PF13202">
    <property type="entry name" value="EF-hand_5"/>
    <property type="match status" value="1"/>
</dbReference>
<comment type="caution">
    <text evidence="4">The sequence shown here is derived from an EMBL/GenBank/DDBJ whole genome shotgun (WGS) entry which is preliminary data.</text>
</comment>
<reference evidence="4" key="2">
    <citation type="submission" date="2023-08" db="EMBL/GenBank/DDBJ databases">
        <authorList>
            <person name="Luo J."/>
        </authorList>
    </citation>
    <scope>NUCLEOTIDE SEQUENCE</scope>
    <source>
        <strain evidence="4">DSM 25064</strain>
    </source>
</reference>
<name>A0AAW8AVQ1_9GAMM</name>
<accession>A0AAW8AVQ1</accession>
<feature type="signal peptide" evidence="2">
    <location>
        <begin position="1"/>
        <end position="20"/>
    </location>
</feature>
<evidence type="ECO:0000313" key="5">
    <source>
        <dbReference type="Proteomes" id="UP001178354"/>
    </source>
</evidence>
<feature type="region of interest" description="Disordered" evidence="1">
    <location>
        <begin position="91"/>
        <end position="110"/>
    </location>
</feature>
<evidence type="ECO:0000256" key="2">
    <source>
        <dbReference type="SAM" id="SignalP"/>
    </source>
</evidence>
<feature type="domain" description="EF-hand" evidence="3">
    <location>
        <begin position="38"/>
        <end position="65"/>
    </location>
</feature>
<dbReference type="PROSITE" id="PS50222">
    <property type="entry name" value="EF_HAND_2"/>
    <property type="match status" value="1"/>
</dbReference>
<keyword evidence="2" id="KW-0732">Signal</keyword>
<reference evidence="4" key="1">
    <citation type="journal article" date="2010" name="Int. J. Syst. Evol. Microbiol.">
        <title>Porticoccus litoralis gen. nov., sp. nov., a gammaproteobacterium isolated from the Yellow Sea.</title>
        <authorList>
            <person name="Oh H.M."/>
            <person name="Kim H."/>
            <person name="Kim K.M."/>
            <person name="Min G.S."/>
            <person name="Cho J.C."/>
        </authorList>
    </citation>
    <scope>NUCLEOTIDE SEQUENCE</scope>
    <source>
        <strain evidence="4">DSM 25064</strain>
    </source>
</reference>
<evidence type="ECO:0000313" key="4">
    <source>
        <dbReference type="EMBL" id="MDP1519366.1"/>
    </source>
</evidence>
<feature type="chain" id="PRO_5043476940" description="EF-hand domain-containing protein" evidence="2">
    <location>
        <begin position="21"/>
        <end position="110"/>
    </location>
</feature>
<sequence>MRKYLLFTLCALLASYTALAESPSQPKAKGEHHRGHFMFDRMDTDNDGNITMEEHEQGLERMLAKRRAHFATMDKDGNGLVSKAEAMAAKAEMKERVQEKRQQKENCPNQ</sequence>
<dbReference type="RefSeq" id="WP_305168885.1">
    <property type="nucleotide sequence ID" value="NZ_JAUUUU010000001.1"/>
</dbReference>
<protein>
    <recommendedName>
        <fullName evidence="3">EF-hand domain-containing protein</fullName>
    </recommendedName>
</protein>
<organism evidence="4 5">
    <name type="scientific">Porticoccus litoralis</name>
    <dbReference type="NCBI Taxonomy" id="434086"/>
    <lineage>
        <taxon>Bacteria</taxon>
        <taxon>Pseudomonadati</taxon>
        <taxon>Pseudomonadota</taxon>
        <taxon>Gammaproteobacteria</taxon>
        <taxon>Cellvibrionales</taxon>
        <taxon>Porticoccaceae</taxon>
        <taxon>Porticoccus</taxon>
    </lineage>
</organism>
<dbReference type="AlphaFoldDB" id="A0AAW8AVQ1"/>
<dbReference type="InterPro" id="IPR011992">
    <property type="entry name" value="EF-hand-dom_pair"/>
</dbReference>
<dbReference type="GO" id="GO:0005509">
    <property type="term" value="F:calcium ion binding"/>
    <property type="evidence" value="ECO:0007669"/>
    <property type="project" value="InterPro"/>
</dbReference>
<dbReference type="Gene3D" id="1.10.238.10">
    <property type="entry name" value="EF-hand"/>
    <property type="match status" value="1"/>
</dbReference>
<dbReference type="EMBL" id="JAUUUU010000001">
    <property type="protein sequence ID" value="MDP1519366.1"/>
    <property type="molecule type" value="Genomic_DNA"/>
</dbReference>
<dbReference type="Proteomes" id="UP001178354">
    <property type="component" value="Unassembled WGS sequence"/>
</dbReference>
<gene>
    <name evidence="4" type="ORF">Q8A57_00100</name>
</gene>